<name>A0A836GIB7_LEIEN</name>
<dbReference type="AlphaFoldDB" id="A0A836GIB7"/>
<keyword evidence="14" id="KW-1185">Reference proteome</keyword>
<keyword evidence="6 10" id="KW-0863">Zinc-finger</keyword>
<evidence type="ECO:0000256" key="7">
    <source>
        <dbReference type="ARBA" id="ARBA00022786"/>
    </source>
</evidence>
<keyword evidence="9" id="KW-0539">Nucleus</keyword>
<feature type="region of interest" description="Disordered" evidence="11">
    <location>
        <begin position="1"/>
        <end position="27"/>
    </location>
</feature>
<reference evidence="13 14" key="1">
    <citation type="submission" date="2021-02" db="EMBL/GenBank/DDBJ databases">
        <title>Leishmania (Mundinia) enrietti genome sequencing and assembly.</title>
        <authorList>
            <person name="Almutairi H."/>
            <person name="Gatherer D."/>
        </authorList>
    </citation>
    <scope>NUCLEOTIDE SEQUENCE [LARGE SCALE GENOMIC DNA]</scope>
    <source>
        <strain evidence="13">CUR178</strain>
    </source>
</reference>
<dbReference type="EMBL" id="JAFHKP010000016">
    <property type="protein sequence ID" value="KAG5482517.1"/>
    <property type="molecule type" value="Genomic_DNA"/>
</dbReference>
<evidence type="ECO:0000256" key="3">
    <source>
        <dbReference type="ARBA" id="ARBA00004906"/>
    </source>
</evidence>
<dbReference type="Gene3D" id="3.30.40.10">
    <property type="entry name" value="Zinc/RING finger domain, C3HC4 (zinc finger)"/>
    <property type="match status" value="1"/>
</dbReference>
<keyword evidence="4" id="KW-0963">Cytoplasm</keyword>
<evidence type="ECO:0000256" key="5">
    <source>
        <dbReference type="ARBA" id="ARBA00022723"/>
    </source>
</evidence>
<protein>
    <recommendedName>
        <fullName evidence="12">RING-type domain-containing protein</fullName>
    </recommendedName>
</protein>
<keyword evidence="5" id="KW-0479">Metal-binding</keyword>
<organism evidence="13 14">
    <name type="scientific">Leishmania enriettii</name>
    <dbReference type="NCBI Taxonomy" id="5663"/>
    <lineage>
        <taxon>Eukaryota</taxon>
        <taxon>Discoba</taxon>
        <taxon>Euglenozoa</taxon>
        <taxon>Kinetoplastea</taxon>
        <taxon>Metakinetoplastina</taxon>
        <taxon>Trypanosomatida</taxon>
        <taxon>Trypanosomatidae</taxon>
        <taxon>Leishmaniinae</taxon>
        <taxon>Leishmania</taxon>
    </lineage>
</organism>
<evidence type="ECO:0000256" key="8">
    <source>
        <dbReference type="ARBA" id="ARBA00022833"/>
    </source>
</evidence>
<dbReference type="GO" id="GO:0008270">
    <property type="term" value="F:zinc ion binding"/>
    <property type="evidence" value="ECO:0007669"/>
    <property type="project" value="UniProtKB-KW"/>
</dbReference>
<dbReference type="GeneID" id="94172853"/>
<comment type="subcellular location">
    <subcellularLocation>
        <location evidence="2">Cytoplasm</location>
    </subcellularLocation>
    <subcellularLocation>
        <location evidence="1">Nucleus</location>
    </subcellularLocation>
</comment>
<dbReference type="GO" id="GO:0005634">
    <property type="term" value="C:nucleus"/>
    <property type="evidence" value="ECO:0007669"/>
    <property type="project" value="UniProtKB-SubCell"/>
</dbReference>
<dbReference type="OrthoDB" id="8962942at2759"/>
<dbReference type="Pfam" id="PF12678">
    <property type="entry name" value="zf-rbx1"/>
    <property type="match status" value="1"/>
</dbReference>
<dbReference type="Proteomes" id="UP000674179">
    <property type="component" value="Chromosome 16"/>
</dbReference>
<evidence type="ECO:0000256" key="6">
    <source>
        <dbReference type="ARBA" id="ARBA00022771"/>
    </source>
</evidence>
<comment type="pathway">
    <text evidence="3">Protein modification; protein ubiquitination.</text>
</comment>
<sequence length="189" mass="20131">MSASNPATTASARPPVEEPANSDGDASSVAISRIPCKITAQQWDTVAVWCWDVQTRVCAICKTNLADHCINCLAKAPSSSTLVEAASASATTREQPVFSSSHTASTVPAASGERSTSRLTPASTSPPPATASKHSTQPKLTDLSGKCCVAWGTCGHVYHYHCVSRWLQMRTMCPVCGRQWQLHKITSNE</sequence>
<dbReference type="PANTHER" id="PTHR11210">
    <property type="entry name" value="RING BOX"/>
    <property type="match status" value="1"/>
</dbReference>
<proteinExistence type="predicted"/>
<dbReference type="GO" id="GO:0005737">
    <property type="term" value="C:cytoplasm"/>
    <property type="evidence" value="ECO:0007669"/>
    <property type="project" value="UniProtKB-SubCell"/>
</dbReference>
<feature type="region of interest" description="Disordered" evidence="11">
    <location>
        <begin position="93"/>
        <end position="139"/>
    </location>
</feature>
<dbReference type="RefSeq" id="XP_067694207.1">
    <property type="nucleotide sequence ID" value="XM_067837343.1"/>
</dbReference>
<dbReference type="InterPro" id="IPR013083">
    <property type="entry name" value="Znf_RING/FYVE/PHD"/>
</dbReference>
<dbReference type="KEGG" id="lenr:94172853"/>
<evidence type="ECO:0000256" key="1">
    <source>
        <dbReference type="ARBA" id="ARBA00004123"/>
    </source>
</evidence>
<evidence type="ECO:0000259" key="12">
    <source>
        <dbReference type="PROSITE" id="PS50089"/>
    </source>
</evidence>
<evidence type="ECO:0000256" key="10">
    <source>
        <dbReference type="PROSITE-ProRule" id="PRU00175"/>
    </source>
</evidence>
<evidence type="ECO:0000256" key="4">
    <source>
        <dbReference type="ARBA" id="ARBA00022490"/>
    </source>
</evidence>
<evidence type="ECO:0000256" key="11">
    <source>
        <dbReference type="SAM" id="MobiDB-lite"/>
    </source>
</evidence>
<evidence type="ECO:0000313" key="14">
    <source>
        <dbReference type="Proteomes" id="UP000674179"/>
    </source>
</evidence>
<evidence type="ECO:0000313" key="13">
    <source>
        <dbReference type="EMBL" id="KAG5482517.1"/>
    </source>
</evidence>
<comment type="caution">
    <text evidence="13">The sequence shown here is derived from an EMBL/GenBank/DDBJ whole genome shotgun (WGS) entry which is preliminary data.</text>
</comment>
<evidence type="ECO:0000256" key="9">
    <source>
        <dbReference type="ARBA" id="ARBA00023242"/>
    </source>
</evidence>
<accession>A0A836GIB7</accession>
<dbReference type="PROSITE" id="PS50089">
    <property type="entry name" value="ZF_RING_2"/>
    <property type="match status" value="1"/>
</dbReference>
<dbReference type="InterPro" id="IPR051031">
    <property type="entry name" value="RING-box_E3_Ubiquitin_Ligase"/>
</dbReference>
<feature type="compositionally biased region" description="Polar residues" evidence="11">
    <location>
        <begin position="1"/>
        <end position="11"/>
    </location>
</feature>
<feature type="compositionally biased region" description="Polar residues" evidence="11">
    <location>
        <begin position="93"/>
        <end position="119"/>
    </location>
</feature>
<keyword evidence="7" id="KW-0833">Ubl conjugation pathway</keyword>
<evidence type="ECO:0000256" key="2">
    <source>
        <dbReference type="ARBA" id="ARBA00004496"/>
    </source>
</evidence>
<dbReference type="SUPFAM" id="SSF57850">
    <property type="entry name" value="RING/U-box"/>
    <property type="match status" value="2"/>
</dbReference>
<keyword evidence="8" id="KW-0862">Zinc</keyword>
<dbReference type="InterPro" id="IPR024766">
    <property type="entry name" value="Znf_RING_H2"/>
</dbReference>
<dbReference type="InterPro" id="IPR001841">
    <property type="entry name" value="Znf_RING"/>
</dbReference>
<gene>
    <name evidence="13" type="ORF">CUR178_05657</name>
</gene>
<feature type="domain" description="RING-type" evidence="12">
    <location>
        <begin position="154"/>
        <end position="176"/>
    </location>
</feature>